<dbReference type="AlphaFoldDB" id="A0A165EAG0"/>
<gene>
    <name evidence="2" type="ORF">EXIGLDRAFT_724761</name>
</gene>
<reference evidence="2 3" key="1">
    <citation type="journal article" date="2016" name="Mol. Biol. Evol.">
        <title>Comparative Genomics of Early-Diverging Mushroom-Forming Fungi Provides Insights into the Origins of Lignocellulose Decay Capabilities.</title>
        <authorList>
            <person name="Nagy L.G."/>
            <person name="Riley R."/>
            <person name="Tritt A."/>
            <person name="Adam C."/>
            <person name="Daum C."/>
            <person name="Floudas D."/>
            <person name="Sun H."/>
            <person name="Yadav J.S."/>
            <person name="Pangilinan J."/>
            <person name="Larsson K.H."/>
            <person name="Matsuura K."/>
            <person name="Barry K."/>
            <person name="Labutti K."/>
            <person name="Kuo R."/>
            <person name="Ohm R.A."/>
            <person name="Bhattacharya S.S."/>
            <person name="Shirouzu T."/>
            <person name="Yoshinaga Y."/>
            <person name="Martin F.M."/>
            <person name="Grigoriev I.V."/>
            <person name="Hibbett D.S."/>
        </authorList>
    </citation>
    <scope>NUCLEOTIDE SEQUENCE [LARGE SCALE GENOMIC DNA]</scope>
    <source>
        <strain evidence="2 3">HHB12029</strain>
    </source>
</reference>
<organism evidence="2 3">
    <name type="scientific">Exidia glandulosa HHB12029</name>
    <dbReference type="NCBI Taxonomy" id="1314781"/>
    <lineage>
        <taxon>Eukaryota</taxon>
        <taxon>Fungi</taxon>
        <taxon>Dikarya</taxon>
        <taxon>Basidiomycota</taxon>
        <taxon>Agaricomycotina</taxon>
        <taxon>Agaricomycetes</taxon>
        <taxon>Auriculariales</taxon>
        <taxon>Exidiaceae</taxon>
        <taxon>Exidia</taxon>
    </lineage>
</organism>
<proteinExistence type="predicted"/>
<feature type="non-terminal residue" evidence="2">
    <location>
        <position position="71"/>
    </location>
</feature>
<dbReference type="InParanoid" id="A0A165EAG0"/>
<dbReference type="Proteomes" id="UP000077266">
    <property type="component" value="Unassembled WGS sequence"/>
</dbReference>
<keyword evidence="3" id="KW-1185">Reference proteome</keyword>
<evidence type="ECO:0000256" key="1">
    <source>
        <dbReference type="SAM" id="MobiDB-lite"/>
    </source>
</evidence>
<accession>A0A165EAG0</accession>
<name>A0A165EAG0_EXIGL</name>
<protein>
    <submittedName>
        <fullName evidence="2">Uncharacterized protein</fullName>
    </submittedName>
</protein>
<dbReference type="EMBL" id="KV426155">
    <property type="protein sequence ID" value="KZV86452.1"/>
    <property type="molecule type" value="Genomic_DNA"/>
</dbReference>
<evidence type="ECO:0000313" key="2">
    <source>
        <dbReference type="EMBL" id="KZV86452.1"/>
    </source>
</evidence>
<evidence type="ECO:0000313" key="3">
    <source>
        <dbReference type="Proteomes" id="UP000077266"/>
    </source>
</evidence>
<sequence length="71" mass="7843">MALRIPHPMRVDVHRNAARHLANRLIVHCAQLTHHSTHAPSPPDAGVGKRRRSTGNGFIGAAEVRAERRGR</sequence>
<feature type="region of interest" description="Disordered" evidence="1">
    <location>
        <begin position="34"/>
        <end position="71"/>
    </location>
</feature>